<evidence type="ECO:0000256" key="1">
    <source>
        <dbReference type="ARBA" id="ARBA00001929"/>
    </source>
</evidence>
<dbReference type="GO" id="GO:0048307">
    <property type="term" value="F:ferredoxin-nitrite reductase activity"/>
    <property type="evidence" value="ECO:0007669"/>
    <property type="project" value="UniProtKB-EC"/>
</dbReference>
<comment type="catalytic activity">
    <reaction evidence="12">
        <text>6 oxidized [2Fe-2S]-[ferredoxin] + NH4(+) + 2 H2O = nitrite + 6 reduced [2Fe-2S]-[ferredoxin] + 8 H(+)</text>
        <dbReference type="Rhea" id="RHEA:18041"/>
        <dbReference type="Rhea" id="RHEA-COMP:10000"/>
        <dbReference type="Rhea" id="RHEA-COMP:10001"/>
        <dbReference type="ChEBI" id="CHEBI:15377"/>
        <dbReference type="ChEBI" id="CHEBI:15378"/>
        <dbReference type="ChEBI" id="CHEBI:16301"/>
        <dbReference type="ChEBI" id="CHEBI:28938"/>
        <dbReference type="ChEBI" id="CHEBI:33737"/>
        <dbReference type="ChEBI" id="CHEBI:33738"/>
        <dbReference type="EC" id="1.7.7.1"/>
    </reaction>
</comment>
<dbReference type="PROSITE" id="PS00365">
    <property type="entry name" value="NIR_SIR"/>
    <property type="match status" value="1"/>
</dbReference>
<dbReference type="InterPro" id="IPR051329">
    <property type="entry name" value="NIR_SIR_4Fe-4S"/>
</dbReference>
<dbReference type="AlphaFoldDB" id="A0A7S1TF51"/>
<evidence type="ECO:0000256" key="6">
    <source>
        <dbReference type="ARBA" id="ARBA00022723"/>
    </source>
</evidence>
<dbReference type="PANTHER" id="PTHR32439:SF0">
    <property type="entry name" value="FERREDOXIN--NITRITE REDUCTASE, CHLOROPLASTIC"/>
    <property type="match status" value="1"/>
</dbReference>
<keyword evidence="5" id="KW-0349">Heme</keyword>
<evidence type="ECO:0000256" key="11">
    <source>
        <dbReference type="ARBA" id="ARBA00040459"/>
    </source>
</evidence>
<dbReference type="InterPro" id="IPR005117">
    <property type="entry name" value="NiRdtase/SiRdtase_haem-b_fer"/>
</dbReference>
<keyword evidence="8" id="KW-0408">Iron</keyword>
<dbReference type="PANTHER" id="PTHR32439">
    <property type="entry name" value="FERREDOXIN--NITRITE REDUCTASE, CHLOROPLASTIC"/>
    <property type="match status" value="1"/>
</dbReference>
<dbReference type="SUPFAM" id="SSF55124">
    <property type="entry name" value="Nitrite/Sulfite reductase N-terminal domain-like"/>
    <property type="match status" value="2"/>
</dbReference>
<feature type="domain" description="Nitrite/sulphite reductase 4Fe-4S" evidence="13">
    <location>
        <begin position="187"/>
        <end position="345"/>
    </location>
</feature>
<dbReference type="EMBL" id="HBGH01012317">
    <property type="protein sequence ID" value="CAD9234765.1"/>
    <property type="molecule type" value="Transcribed_RNA"/>
</dbReference>
<evidence type="ECO:0000313" key="15">
    <source>
        <dbReference type="EMBL" id="CAD9234765.1"/>
    </source>
</evidence>
<keyword evidence="4" id="KW-0004">4Fe-4S</keyword>
<evidence type="ECO:0000256" key="4">
    <source>
        <dbReference type="ARBA" id="ARBA00022485"/>
    </source>
</evidence>
<dbReference type="InterPro" id="IPR045854">
    <property type="entry name" value="NO2/SO3_Rdtase_4Fe4S_sf"/>
</dbReference>
<evidence type="ECO:0000256" key="7">
    <source>
        <dbReference type="ARBA" id="ARBA00023002"/>
    </source>
</evidence>
<dbReference type="InterPro" id="IPR006066">
    <property type="entry name" value="NO2/SO3_Rdtase_FeS/sirohaem_BS"/>
</dbReference>
<dbReference type="PRINTS" id="PR00397">
    <property type="entry name" value="SIROHAEM"/>
</dbReference>
<comment type="similarity">
    <text evidence="3">Belongs to the nitrite and sulfite reductase 4Fe-4S domain family.</text>
</comment>
<reference evidence="15" key="1">
    <citation type="submission" date="2021-01" db="EMBL/GenBank/DDBJ databases">
        <authorList>
            <person name="Corre E."/>
            <person name="Pelletier E."/>
            <person name="Niang G."/>
            <person name="Scheremetjew M."/>
            <person name="Finn R."/>
            <person name="Kale V."/>
            <person name="Holt S."/>
            <person name="Cochrane G."/>
            <person name="Meng A."/>
            <person name="Brown T."/>
            <person name="Cohen L."/>
        </authorList>
    </citation>
    <scope>NUCLEOTIDE SEQUENCE</scope>
    <source>
        <strain evidence="15">SAG 36.94</strain>
    </source>
</reference>
<proteinExistence type="inferred from homology"/>
<dbReference type="GO" id="GO:0020037">
    <property type="term" value="F:heme binding"/>
    <property type="evidence" value="ECO:0007669"/>
    <property type="project" value="InterPro"/>
</dbReference>
<organism evidence="15">
    <name type="scientific">Compsopogon caeruleus</name>
    <dbReference type="NCBI Taxonomy" id="31354"/>
    <lineage>
        <taxon>Eukaryota</taxon>
        <taxon>Rhodophyta</taxon>
        <taxon>Compsopogonophyceae</taxon>
        <taxon>Compsopogonales</taxon>
        <taxon>Compsopogonaceae</taxon>
        <taxon>Compsopogon</taxon>
    </lineage>
</organism>
<dbReference type="InterPro" id="IPR006067">
    <property type="entry name" value="NO2/SO3_Rdtase_4Fe4S_dom"/>
</dbReference>
<evidence type="ECO:0000256" key="12">
    <source>
        <dbReference type="ARBA" id="ARBA00048538"/>
    </source>
</evidence>
<keyword evidence="6" id="KW-0479">Metal-binding</keyword>
<gene>
    <name evidence="15" type="ORF">CCAE0312_LOCUS6855</name>
</gene>
<keyword evidence="9" id="KW-0411">Iron-sulfur</keyword>
<feature type="domain" description="Nitrite/sulphite reductase 4Fe-4S" evidence="13">
    <location>
        <begin position="448"/>
        <end position="561"/>
    </location>
</feature>
<dbReference type="Pfam" id="PF03460">
    <property type="entry name" value="NIR_SIR_ferr"/>
    <property type="match status" value="2"/>
</dbReference>
<dbReference type="InterPro" id="IPR036136">
    <property type="entry name" value="Nit/Sulf_reduc_fer-like_dom_sf"/>
</dbReference>
<dbReference type="GO" id="GO:0046872">
    <property type="term" value="F:metal ion binding"/>
    <property type="evidence" value="ECO:0007669"/>
    <property type="project" value="UniProtKB-KW"/>
</dbReference>
<dbReference type="Pfam" id="PF01077">
    <property type="entry name" value="NIR_SIR"/>
    <property type="match status" value="2"/>
</dbReference>
<name>A0A7S1TF51_9RHOD</name>
<feature type="domain" description="Nitrite/Sulfite reductase ferredoxin-like" evidence="14">
    <location>
        <begin position="111"/>
        <end position="177"/>
    </location>
</feature>
<accession>A0A7S1TF51</accession>
<protein>
    <recommendedName>
        <fullName evidence="11">Ferredoxin--nitrite reductase, chloroplastic</fullName>
        <ecNumber evidence="10">1.7.7.1</ecNumber>
    </recommendedName>
</protein>
<evidence type="ECO:0000256" key="8">
    <source>
        <dbReference type="ARBA" id="ARBA00023004"/>
    </source>
</evidence>
<dbReference type="Gene3D" id="3.90.480.20">
    <property type="match status" value="1"/>
</dbReference>
<evidence type="ECO:0000256" key="5">
    <source>
        <dbReference type="ARBA" id="ARBA00022617"/>
    </source>
</evidence>
<dbReference type="SUPFAM" id="SSF56014">
    <property type="entry name" value="Nitrite and sulphite reductase 4Fe-4S domain-like"/>
    <property type="match status" value="2"/>
</dbReference>
<keyword evidence="7" id="KW-0560">Oxidoreductase</keyword>
<evidence type="ECO:0000256" key="2">
    <source>
        <dbReference type="ARBA" id="ARBA00005096"/>
    </source>
</evidence>
<evidence type="ECO:0000256" key="10">
    <source>
        <dbReference type="ARBA" id="ARBA00038893"/>
    </source>
</evidence>
<evidence type="ECO:0000259" key="14">
    <source>
        <dbReference type="Pfam" id="PF03460"/>
    </source>
</evidence>
<evidence type="ECO:0000256" key="9">
    <source>
        <dbReference type="ARBA" id="ARBA00023014"/>
    </source>
</evidence>
<dbReference type="Gene3D" id="3.30.413.10">
    <property type="entry name" value="Sulfite Reductase Hemoprotein, domain 1"/>
    <property type="match status" value="2"/>
</dbReference>
<comment type="cofactor">
    <cofactor evidence="1">
        <name>siroheme</name>
        <dbReference type="ChEBI" id="CHEBI:60052"/>
    </cofactor>
</comment>
<dbReference type="NCBIfam" id="NF007125">
    <property type="entry name" value="PRK09566.1"/>
    <property type="match status" value="1"/>
</dbReference>
<dbReference type="EC" id="1.7.7.1" evidence="10"/>
<evidence type="ECO:0000256" key="3">
    <source>
        <dbReference type="ARBA" id="ARBA00010429"/>
    </source>
</evidence>
<feature type="domain" description="Nitrite/Sulfite reductase ferredoxin-like" evidence="14">
    <location>
        <begin position="370"/>
        <end position="433"/>
    </location>
</feature>
<sequence length="572" mass="63610">MKAVAFLTHAVSRPPTQHLASGQTVCAVQADPATDTVKPSGLRFLSPEAAKRAAESTVKEEKLKVAKDGSAMWTEIEELAKLLREGQSRWEDIIPEDIDVRFKWAGLFHRRKRTPGKFMMRLKIPNGIVTSEMMRFFSQAVEKYGEAGCIDITTRQSIQLRGVVIEDCPDIFDNLHELGITSFMTGMDNVRNLVGSPIAGIDPEELFDTRELCANISDMITNNRAGNPQFSNLPRKFNICVSGSRDDFAHTHINDLGFIPVPHRETGEIGFNVVVGGLFSIKRNEMSVPLNLWIHPSNVVEFCRAVLTVFRDHGARVSRQSARFMYLVDQWGVDTLRERVLQAMAVPVDSIEAQPESEEVFHRRDVLGVHPQKQEGLFWLGVNVPVGRMSAHDALEIARLADRYSAGEIRLTVEQNVIFPNIKEKDLESLMAEDLIVSRFLPQPGNISRGLVSCTGSQFCGVAIIETKNRAMELAEVLEQELEMPNSVRIHWTGCPNSCGQAQVADIGLMGAPAKKDGKAVEGVNIFLHGRVGENPELAQMVRKGVPCHFDDLVPAMKDILKEHFGAVDKQN</sequence>
<comment type="pathway">
    <text evidence="2">Nitrogen metabolism; nitrate reduction (assimilation).</text>
</comment>
<evidence type="ECO:0000259" key="13">
    <source>
        <dbReference type="Pfam" id="PF01077"/>
    </source>
</evidence>
<dbReference type="GO" id="GO:0051539">
    <property type="term" value="F:4 iron, 4 sulfur cluster binding"/>
    <property type="evidence" value="ECO:0007669"/>
    <property type="project" value="UniProtKB-KW"/>
</dbReference>